<dbReference type="EMBL" id="JADIKM010000005">
    <property type="protein sequence ID" value="MFK2905527.1"/>
    <property type="molecule type" value="Genomic_DNA"/>
</dbReference>
<gene>
    <name evidence="1" type="ORF">ISP17_16320</name>
</gene>
<dbReference type="Pfam" id="PF10023">
    <property type="entry name" value="Aminopep"/>
    <property type="match status" value="1"/>
</dbReference>
<evidence type="ECO:0000313" key="1">
    <source>
        <dbReference type="EMBL" id="MFK2905527.1"/>
    </source>
</evidence>
<protein>
    <submittedName>
        <fullName evidence="1">Aminopeptidase</fullName>
    </submittedName>
</protein>
<organism evidence="1 2">
    <name type="scientific">Dyella ginsengisoli</name>
    <dbReference type="NCBI Taxonomy" id="363848"/>
    <lineage>
        <taxon>Bacteria</taxon>
        <taxon>Pseudomonadati</taxon>
        <taxon>Pseudomonadota</taxon>
        <taxon>Gammaproteobacteria</taxon>
        <taxon>Lysobacterales</taxon>
        <taxon>Rhodanobacteraceae</taxon>
        <taxon>Dyella</taxon>
    </lineage>
</organism>
<keyword evidence="1" id="KW-0645">Protease</keyword>
<accession>A0ABW8K0I8</accession>
<keyword evidence="1" id="KW-0378">Hydrolase</keyword>
<sequence>MPSSLSFRQPIRRLGRLAALVMLAMVASGCSSVRYYGHVTRGQLRLLHQRQPLPRVIADPRTPPQLARRLTLAMQARAFASAQLALPDNRSYTSYVALDRPYVAWNVFAAPRYAVEAVPQCFPFAGCVAYRGYFRQALAEQRAAQLGGQGLDVWVGPVPAYSTLGWFADPILSSMMRWDDDELAGTIFHELAHQRVYLKGDTAFNESFATFVEREGVRQWRQSRGLPPPDDRERAMEAGFTAQVLALRERLRSDYARGGDEATLAARKREDIAAFRRDYAAWRDRAFPGDHRYDAWVAAPINNARLLPFGLYDRWTGAFAALFRQADRNWALFYRRVRALARLRPAAREQALRALDAPAAAVR</sequence>
<proteinExistence type="predicted"/>
<evidence type="ECO:0000313" key="2">
    <source>
        <dbReference type="Proteomes" id="UP001620460"/>
    </source>
</evidence>
<dbReference type="Proteomes" id="UP001620460">
    <property type="component" value="Unassembled WGS sequence"/>
</dbReference>
<keyword evidence="1" id="KW-0031">Aminopeptidase</keyword>
<dbReference type="GO" id="GO:0004177">
    <property type="term" value="F:aminopeptidase activity"/>
    <property type="evidence" value="ECO:0007669"/>
    <property type="project" value="UniProtKB-KW"/>
</dbReference>
<keyword evidence="2" id="KW-1185">Reference proteome</keyword>
<comment type="caution">
    <text evidence="1">The sequence shown here is derived from an EMBL/GenBank/DDBJ whole genome shotgun (WGS) entry which is preliminary data.</text>
</comment>
<dbReference type="PIRSF" id="PIRSF029285">
    <property type="entry name" value="Aminopept"/>
    <property type="match status" value="1"/>
</dbReference>
<dbReference type="InterPro" id="IPR014553">
    <property type="entry name" value="Aminopept"/>
</dbReference>
<reference evidence="1 2" key="1">
    <citation type="submission" date="2020-10" db="EMBL/GenBank/DDBJ databases">
        <title>Phylogeny of dyella-like bacteria.</title>
        <authorList>
            <person name="Fu J."/>
        </authorList>
    </citation>
    <scope>NUCLEOTIDE SEQUENCE [LARGE SCALE GENOMIC DNA]</scope>
    <source>
        <strain evidence="1 2">Gsoil3046</strain>
    </source>
</reference>
<name>A0ABW8K0I8_9GAMM</name>